<keyword evidence="3 7" id="KW-0396">Initiation factor</keyword>
<protein>
    <submittedName>
        <fullName evidence="9">Uncharacterized protein</fullName>
    </submittedName>
</protein>
<feature type="region of interest" description="Disordered" evidence="8">
    <location>
        <begin position="14"/>
        <end position="56"/>
    </location>
</feature>
<evidence type="ECO:0000256" key="1">
    <source>
        <dbReference type="ARBA" id="ARBA00009860"/>
    </source>
</evidence>
<evidence type="ECO:0000256" key="3">
    <source>
        <dbReference type="ARBA" id="ARBA00022540"/>
    </source>
</evidence>
<evidence type="ECO:0000256" key="4">
    <source>
        <dbReference type="ARBA" id="ARBA00022845"/>
    </source>
</evidence>
<dbReference type="InterPro" id="IPR023398">
    <property type="entry name" value="TIF_eIF4e-like"/>
</dbReference>
<dbReference type="Gene3D" id="3.30.760.10">
    <property type="entry name" value="RNA Cap, Translation Initiation Factor Eif4e"/>
    <property type="match status" value="1"/>
</dbReference>
<dbReference type="GO" id="GO:0006417">
    <property type="term" value="P:regulation of translation"/>
    <property type="evidence" value="ECO:0007669"/>
    <property type="project" value="UniProtKB-KW"/>
</dbReference>
<dbReference type="GO" id="GO:0000340">
    <property type="term" value="F:RNA 7-methylguanosine cap binding"/>
    <property type="evidence" value="ECO:0007669"/>
    <property type="project" value="TreeGrafter"/>
</dbReference>
<evidence type="ECO:0000256" key="5">
    <source>
        <dbReference type="ARBA" id="ARBA00022884"/>
    </source>
</evidence>
<dbReference type="InterPro" id="IPR001040">
    <property type="entry name" value="TIF_eIF_4E"/>
</dbReference>
<dbReference type="GO" id="GO:0016281">
    <property type="term" value="C:eukaryotic translation initiation factor 4F complex"/>
    <property type="evidence" value="ECO:0007669"/>
    <property type="project" value="TreeGrafter"/>
</dbReference>
<dbReference type="AlphaFoldDB" id="A0A8V5HG41"/>
<keyword evidence="2" id="KW-0963">Cytoplasm</keyword>
<evidence type="ECO:0000313" key="9">
    <source>
        <dbReference type="Ensembl" id="ENSMUNP00000028214.1"/>
    </source>
</evidence>
<name>A0A8V5HG41_MELUD</name>
<evidence type="ECO:0000256" key="6">
    <source>
        <dbReference type="ARBA" id="ARBA00022917"/>
    </source>
</evidence>
<evidence type="ECO:0000313" key="10">
    <source>
        <dbReference type="Proteomes" id="UP000694405"/>
    </source>
</evidence>
<sequence>LDIITIRREKTEMRAQKGYRSKMAAVEPETTPNPQPLEEEKAEAAAPSQEVASPEQCIKHPLQNRRHSGFVKMTRAKLGKQIFILSHSLTLLKTFGLYTTISRWDWTHVGRLKEEARRTMANYTKQAAETLLCQSFDDYSDDVCGAAVNVGTKGDTTAIWTTECENRDAVTHIGRVYKERLGLPPKIVIGYQSHADTAIKSGSTTKNRFVL</sequence>
<evidence type="ECO:0000256" key="2">
    <source>
        <dbReference type="ARBA" id="ARBA00022490"/>
    </source>
</evidence>
<keyword evidence="10" id="KW-1185">Reference proteome</keyword>
<dbReference type="Proteomes" id="UP000694405">
    <property type="component" value="Chromosome Z"/>
</dbReference>
<proteinExistence type="inferred from homology"/>
<dbReference type="SUPFAM" id="SSF55418">
    <property type="entry name" value="eIF4e-like"/>
    <property type="match status" value="1"/>
</dbReference>
<reference evidence="9" key="2">
    <citation type="submission" date="2025-08" db="UniProtKB">
        <authorList>
            <consortium name="Ensembl"/>
        </authorList>
    </citation>
    <scope>IDENTIFICATION</scope>
</reference>
<dbReference type="PANTHER" id="PTHR11960">
    <property type="entry name" value="EUKARYOTIC TRANSLATION INITIATION FACTOR 4E RELATED"/>
    <property type="match status" value="1"/>
</dbReference>
<dbReference type="PANTHER" id="PTHR11960:SF14">
    <property type="entry name" value="EUKARYOTIC TRANSLATION INITIATION FACTOR 4E"/>
    <property type="match status" value="1"/>
</dbReference>
<accession>A0A8V5HG41</accession>
<reference evidence="9" key="1">
    <citation type="submission" date="2020-03" db="EMBL/GenBank/DDBJ databases">
        <title>Melopsittacus undulatus (budgerigar) genome, bMelUnd1, maternal haplotype with Z.</title>
        <authorList>
            <person name="Gedman G."/>
            <person name="Mountcastle J."/>
            <person name="Haase B."/>
            <person name="Formenti G."/>
            <person name="Wright T."/>
            <person name="Apodaca J."/>
            <person name="Pelan S."/>
            <person name="Chow W."/>
            <person name="Rhie A."/>
            <person name="Howe K."/>
            <person name="Fedrigo O."/>
            <person name="Jarvis E.D."/>
        </authorList>
    </citation>
    <scope>NUCLEOTIDE SEQUENCE [LARGE SCALE GENOMIC DNA]</scope>
</reference>
<reference evidence="9" key="3">
    <citation type="submission" date="2025-09" db="UniProtKB">
        <authorList>
            <consortium name="Ensembl"/>
        </authorList>
    </citation>
    <scope>IDENTIFICATION</scope>
</reference>
<keyword evidence="5 7" id="KW-0694">RNA-binding</keyword>
<keyword evidence="6 7" id="KW-0648">Protein biosynthesis</keyword>
<dbReference type="Ensembl" id="ENSMUNT00000029404.1">
    <property type="protein sequence ID" value="ENSMUNP00000028214.1"/>
    <property type="gene ID" value="ENSMUNG00000020652.1"/>
</dbReference>
<evidence type="ECO:0000256" key="7">
    <source>
        <dbReference type="RuleBase" id="RU004374"/>
    </source>
</evidence>
<keyword evidence="4" id="KW-0810">Translation regulation</keyword>
<comment type="similarity">
    <text evidence="1 7">Belongs to the eukaryotic initiation factor 4E family.</text>
</comment>
<dbReference type="Pfam" id="PF01652">
    <property type="entry name" value="IF4E"/>
    <property type="match status" value="1"/>
</dbReference>
<evidence type="ECO:0000256" key="8">
    <source>
        <dbReference type="SAM" id="MobiDB-lite"/>
    </source>
</evidence>
<dbReference type="GO" id="GO:0003743">
    <property type="term" value="F:translation initiation factor activity"/>
    <property type="evidence" value="ECO:0007669"/>
    <property type="project" value="UniProtKB-KW"/>
</dbReference>
<organism evidence="9 10">
    <name type="scientific">Melopsittacus undulatus</name>
    <name type="common">Budgerigar</name>
    <name type="synonym">Psittacus undulatus</name>
    <dbReference type="NCBI Taxonomy" id="13146"/>
    <lineage>
        <taxon>Eukaryota</taxon>
        <taxon>Metazoa</taxon>
        <taxon>Chordata</taxon>
        <taxon>Craniata</taxon>
        <taxon>Vertebrata</taxon>
        <taxon>Euteleostomi</taxon>
        <taxon>Archelosauria</taxon>
        <taxon>Archosauria</taxon>
        <taxon>Dinosauria</taxon>
        <taxon>Saurischia</taxon>
        <taxon>Theropoda</taxon>
        <taxon>Coelurosauria</taxon>
        <taxon>Aves</taxon>
        <taxon>Neognathae</taxon>
        <taxon>Neoaves</taxon>
        <taxon>Telluraves</taxon>
        <taxon>Australaves</taxon>
        <taxon>Psittaciformes</taxon>
        <taxon>Psittaculidae</taxon>
        <taxon>Melopsittacus</taxon>
    </lineage>
</organism>